<protein>
    <submittedName>
        <fullName evidence="2">CinA family protein</fullName>
    </submittedName>
</protein>
<dbReference type="Gene3D" id="3.90.950.20">
    <property type="entry name" value="CinA-like"/>
    <property type="match status" value="1"/>
</dbReference>
<organism evidence="2 3">
    <name type="scientific">Flexivirga aerilata</name>
    <dbReference type="NCBI Taxonomy" id="1656889"/>
    <lineage>
        <taxon>Bacteria</taxon>
        <taxon>Bacillati</taxon>
        <taxon>Actinomycetota</taxon>
        <taxon>Actinomycetes</taxon>
        <taxon>Micrococcales</taxon>
        <taxon>Dermacoccaceae</taxon>
        <taxon>Flexivirga</taxon>
    </lineage>
</organism>
<dbReference type="InterPro" id="IPR036653">
    <property type="entry name" value="CinA-like_C"/>
</dbReference>
<accession>A0A849AJU1</accession>
<feature type="domain" description="CinA C-terminal" evidence="1">
    <location>
        <begin position="6"/>
        <end position="154"/>
    </location>
</feature>
<dbReference type="SUPFAM" id="SSF142433">
    <property type="entry name" value="CinA-like"/>
    <property type="match status" value="1"/>
</dbReference>
<dbReference type="RefSeq" id="WP_171154356.1">
    <property type="nucleotide sequence ID" value="NZ_JABENB010000001.1"/>
</dbReference>
<dbReference type="AlphaFoldDB" id="A0A849AJU1"/>
<dbReference type="EMBL" id="JABENB010000001">
    <property type="protein sequence ID" value="NNG39528.1"/>
    <property type="molecule type" value="Genomic_DNA"/>
</dbReference>
<evidence type="ECO:0000313" key="3">
    <source>
        <dbReference type="Proteomes" id="UP000557772"/>
    </source>
</evidence>
<evidence type="ECO:0000313" key="2">
    <source>
        <dbReference type="EMBL" id="NNG39528.1"/>
    </source>
</evidence>
<dbReference type="InterPro" id="IPR008136">
    <property type="entry name" value="CinA_C"/>
</dbReference>
<evidence type="ECO:0000259" key="1">
    <source>
        <dbReference type="Pfam" id="PF02464"/>
    </source>
</evidence>
<name>A0A849AJU1_9MICO</name>
<comment type="caution">
    <text evidence="2">The sequence shown here is derived from an EMBL/GenBank/DDBJ whole genome shotgun (WGS) entry which is preliminary data.</text>
</comment>
<reference evidence="2 3" key="1">
    <citation type="submission" date="2020-05" db="EMBL/GenBank/DDBJ databases">
        <title>Flexivirga sp. ID2601S isolated from air conditioner.</title>
        <authorList>
            <person name="Kim D.H."/>
        </authorList>
    </citation>
    <scope>NUCLEOTIDE SEQUENCE [LARGE SCALE GENOMIC DNA]</scope>
    <source>
        <strain evidence="2 3">ID2601S</strain>
    </source>
</reference>
<keyword evidence="3" id="KW-1185">Reference proteome</keyword>
<sequence length="161" mass="16352">MDDIALIAELTRRGDTVAVAESLTGGLVTAALTAVPGASAVVRGGVTSYATQVKASVLGVDDFLLRAGGAVQADVARQMAHGVRRLMGATHGLATTGVAGPEPQDGAPVGRVFVAVAWEDAPGVPVDEVRMLDLRGDREQIRAAAVRAVLDLLAGCATGRN</sequence>
<dbReference type="Proteomes" id="UP000557772">
    <property type="component" value="Unassembled WGS sequence"/>
</dbReference>
<gene>
    <name evidence="2" type="ORF">HJ588_09625</name>
</gene>
<dbReference type="Pfam" id="PF02464">
    <property type="entry name" value="CinA"/>
    <property type="match status" value="1"/>
</dbReference>
<proteinExistence type="predicted"/>
<dbReference type="NCBIfam" id="TIGR00199">
    <property type="entry name" value="PncC_domain"/>
    <property type="match status" value="1"/>
</dbReference>